<reference evidence="12 13" key="1">
    <citation type="submission" date="2024-05" db="EMBL/GenBank/DDBJ databases">
        <title>A draft genome resource for the thread blight pathogen Marasmius tenuissimus strain MS-2.</title>
        <authorList>
            <person name="Yulfo-Soto G.E."/>
            <person name="Baruah I.K."/>
            <person name="Amoako-Attah I."/>
            <person name="Bukari Y."/>
            <person name="Meinhardt L.W."/>
            <person name="Bailey B.A."/>
            <person name="Cohen S.P."/>
        </authorList>
    </citation>
    <scope>NUCLEOTIDE SEQUENCE [LARGE SCALE GENOMIC DNA]</scope>
    <source>
        <strain evidence="12 13">MS-2</strain>
    </source>
</reference>
<dbReference type="InterPro" id="IPR028389">
    <property type="entry name" value="POT1"/>
</dbReference>
<dbReference type="PANTHER" id="PTHR14513:SF0">
    <property type="entry name" value="PROTECTION OF TELOMERES PROTEIN 1"/>
    <property type="match status" value="1"/>
</dbReference>
<feature type="region of interest" description="Disordered" evidence="9">
    <location>
        <begin position="861"/>
        <end position="911"/>
    </location>
</feature>
<evidence type="ECO:0000256" key="7">
    <source>
        <dbReference type="ARBA" id="ARBA00023125"/>
    </source>
</evidence>
<dbReference type="Pfam" id="PF02765">
    <property type="entry name" value="POT1"/>
    <property type="match status" value="1"/>
</dbReference>
<dbReference type="InterPro" id="IPR012340">
    <property type="entry name" value="NA-bd_OB-fold"/>
</dbReference>
<keyword evidence="8" id="KW-0539">Nucleus</keyword>
<evidence type="ECO:0000256" key="4">
    <source>
        <dbReference type="ARBA" id="ARBA00015253"/>
    </source>
</evidence>
<evidence type="ECO:0000259" key="10">
    <source>
        <dbReference type="Pfam" id="PF02765"/>
    </source>
</evidence>
<keyword evidence="5" id="KW-0158">Chromosome</keyword>
<feature type="region of interest" description="Disordered" evidence="9">
    <location>
        <begin position="226"/>
        <end position="354"/>
    </location>
</feature>
<dbReference type="PANTHER" id="PTHR14513">
    <property type="entry name" value="PROTECTION OF TELOMERES 1"/>
    <property type="match status" value="1"/>
</dbReference>
<feature type="compositionally biased region" description="Polar residues" evidence="9">
    <location>
        <begin position="878"/>
        <end position="887"/>
    </location>
</feature>
<feature type="compositionally biased region" description="Low complexity" evidence="9">
    <location>
        <begin position="891"/>
        <end position="908"/>
    </location>
</feature>
<feature type="compositionally biased region" description="Basic residues" evidence="9">
    <location>
        <begin position="306"/>
        <end position="316"/>
    </location>
</feature>
<dbReference type="InterPro" id="IPR032042">
    <property type="entry name" value="POT1PC"/>
</dbReference>
<evidence type="ECO:0000256" key="1">
    <source>
        <dbReference type="ARBA" id="ARBA00004123"/>
    </source>
</evidence>
<evidence type="ECO:0000256" key="6">
    <source>
        <dbReference type="ARBA" id="ARBA00022895"/>
    </source>
</evidence>
<evidence type="ECO:0000256" key="2">
    <source>
        <dbReference type="ARBA" id="ARBA00004574"/>
    </source>
</evidence>
<evidence type="ECO:0000313" key="13">
    <source>
        <dbReference type="Proteomes" id="UP001437256"/>
    </source>
</evidence>
<evidence type="ECO:0000313" key="12">
    <source>
        <dbReference type="EMBL" id="KAL0066516.1"/>
    </source>
</evidence>
<comment type="caution">
    <text evidence="12">The sequence shown here is derived from an EMBL/GenBank/DDBJ whole genome shotgun (WGS) entry which is preliminary data.</text>
</comment>
<feature type="domain" description="Telomeric single stranded DNA binding POT1/Cdc13" evidence="10">
    <location>
        <begin position="393"/>
        <end position="499"/>
    </location>
</feature>
<dbReference type="EMBL" id="JBBXMP010000035">
    <property type="protein sequence ID" value="KAL0066516.1"/>
    <property type="molecule type" value="Genomic_DNA"/>
</dbReference>
<feature type="region of interest" description="Disordered" evidence="9">
    <location>
        <begin position="186"/>
        <end position="209"/>
    </location>
</feature>
<keyword evidence="7" id="KW-0238">DNA-binding</keyword>
<organism evidence="12 13">
    <name type="scientific">Marasmius tenuissimus</name>
    <dbReference type="NCBI Taxonomy" id="585030"/>
    <lineage>
        <taxon>Eukaryota</taxon>
        <taxon>Fungi</taxon>
        <taxon>Dikarya</taxon>
        <taxon>Basidiomycota</taxon>
        <taxon>Agaricomycotina</taxon>
        <taxon>Agaricomycetes</taxon>
        <taxon>Agaricomycetidae</taxon>
        <taxon>Agaricales</taxon>
        <taxon>Marasmiineae</taxon>
        <taxon>Marasmiaceae</taxon>
        <taxon>Marasmius</taxon>
    </lineage>
</organism>
<feature type="domain" description="Protection of telomeres protein 1 ssDNA-binding" evidence="11">
    <location>
        <begin position="586"/>
        <end position="708"/>
    </location>
</feature>
<dbReference type="Gene3D" id="2.40.50.140">
    <property type="entry name" value="Nucleic acid-binding proteins"/>
    <property type="match status" value="4"/>
</dbReference>
<dbReference type="Proteomes" id="UP001437256">
    <property type="component" value="Unassembled WGS sequence"/>
</dbReference>
<accession>A0ABR2ZXR7</accession>
<gene>
    <name evidence="12" type="ORF">AAF712_006559</name>
</gene>
<comment type="similarity">
    <text evidence="3">Belongs to the telombin family.</text>
</comment>
<evidence type="ECO:0000256" key="5">
    <source>
        <dbReference type="ARBA" id="ARBA00022454"/>
    </source>
</evidence>
<evidence type="ECO:0000259" key="11">
    <source>
        <dbReference type="Pfam" id="PF16686"/>
    </source>
</evidence>
<protein>
    <recommendedName>
        <fullName evidence="4">Protection of telomeres protein 1</fullName>
    </recommendedName>
</protein>
<evidence type="ECO:0000256" key="9">
    <source>
        <dbReference type="SAM" id="MobiDB-lite"/>
    </source>
</evidence>
<dbReference type="InterPro" id="IPR011564">
    <property type="entry name" value="Telomer_end-bd_POT1/Cdc13"/>
</dbReference>
<feature type="domain" description="Protection of telomeres protein 1 ssDNA-binding" evidence="11">
    <location>
        <begin position="725"/>
        <end position="825"/>
    </location>
</feature>
<dbReference type="Pfam" id="PF16686">
    <property type="entry name" value="POT1PC"/>
    <property type="match status" value="2"/>
</dbReference>
<name>A0ABR2ZXR7_9AGAR</name>
<dbReference type="SUPFAM" id="SSF50249">
    <property type="entry name" value="Nucleic acid-binding proteins"/>
    <property type="match status" value="3"/>
</dbReference>
<comment type="subcellular location">
    <subcellularLocation>
        <location evidence="2">Chromosome</location>
        <location evidence="2">Telomere</location>
    </subcellularLocation>
    <subcellularLocation>
        <location evidence="1">Nucleus</location>
    </subcellularLocation>
</comment>
<evidence type="ECO:0000256" key="8">
    <source>
        <dbReference type="ARBA" id="ARBA00023242"/>
    </source>
</evidence>
<keyword evidence="13" id="KW-1185">Reference proteome</keyword>
<sequence>MKRTGCDVQEASNKRVKYANESSNSSEITSILHDPTRLLYATDLKDLVEATGYIRGKIIMRWPHHKKQHILLEIMESSVGDRLVRVDVYFQGKCAEELAERDTYLEVHDEIVLGLRGVTVEKKAQASSTSFGFMLRYSDGVTLEFVKRRHAHQPCGIVDSWTHWFELPQETREDVTHQNRAQLARIPVLAPRNEEELDPTTTTPAPDRIEIKSESFEPSIEQISATAVDHSRPQGSHAPLPETAAGDSPAQTAKQNAKKPYLAPAPETRVAQASNGQQPPAPLAAQSAEERAPSLGPQGPVAPSKKQIKRRIKKERQKREREEERERLAALESGKDKPQVSTSSAPAETRDTPPVHAPIERVVPVEQVPVGPLDMKAGRKTRYVTFPPLADAKSLCTVAGVVTNATPINATRSGELSCTLGIVDPSNCKKEDDTYRDPHRASMKVICFAKKEGYLLPQPQPGDVVILADVKASEWHGGVNLIGSNFKLRWAIYSPEEGRIHHGAAGEAGLGGSGPYNPFYKVRDEGEVRYCGELAKWWKAIEEEQQSFNSRIIHLGGEESHQLGPPIIRSGRPNWVIKDMHPGGESNGYFNATVEVVHCYKPDSQPYYCLYVTDYTENDALDKFINEGVHVSLSQSIARLECWDKSANVAAQMEVGHFISLNNVRCRMNNNGTYELKMQEPKLRLLSEIDAKYDKAFAGLLERKKAHEEKYGTNDPSEIEHRSVQDAVEGKHFSAVVELIHREPFTSESKKLVLYVTDYTTNPFLSGTKLPAGIPPSLDGKVLKLALYDAHVQLSKHLKVGDFVSVRRMRITKNHTDGMSAKLGGEEHLLKRLVPGTDAHKDLIAGLRRNKETWKNLCRPTLSTGAEPQRGLPAQGPLTPTTPSTEDNLPLAGSLKSKSGESSAAASGRPRCTPIDEVQKVEVCPAKFRIRARVADFYPSVNQFVYSRCRKCYRELSETERACRECNDTDHEYVDFKYRFWLVLEDEKGTQLDVSVIDDCPILSGFPRVDLSEDPEAHEKVRERLRALTGNVEAYVVNNEKGQDTKLDSPYLFCIVTSYLNAEKEKLYGLHSVDA</sequence>
<evidence type="ECO:0000256" key="3">
    <source>
        <dbReference type="ARBA" id="ARBA00008442"/>
    </source>
</evidence>
<keyword evidence="6" id="KW-0779">Telomere</keyword>
<proteinExistence type="inferred from homology"/>
<feature type="compositionally biased region" description="Basic and acidic residues" evidence="9">
    <location>
        <begin position="317"/>
        <end position="338"/>
    </location>
</feature>